<gene>
    <name evidence="7" type="ORF">FH972_019747</name>
</gene>
<evidence type="ECO:0000256" key="4">
    <source>
        <dbReference type="ARBA" id="ARBA00023136"/>
    </source>
</evidence>
<dbReference type="PANTHER" id="PTHR31042">
    <property type="entry name" value="CORE-2/I-BRANCHING BETA-1,6-N-ACETYLGLUCOSAMINYLTRANSFERASE FAMILY PROTEIN-RELATED"/>
    <property type="match status" value="1"/>
</dbReference>
<proteinExistence type="predicted"/>
<dbReference type="InterPro" id="IPR003406">
    <property type="entry name" value="Glyco_trans_14"/>
</dbReference>
<feature type="transmembrane region" description="Helical" evidence="6">
    <location>
        <begin position="27"/>
        <end position="48"/>
    </location>
</feature>
<dbReference type="AlphaFoldDB" id="A0A5N6RVG5"/>
<accession>A0A5N6RVG5</accession>
<dbReference type="GO" id="GO:0016020">
    <property type="term" value="C:membrane"/>
    <property type="evidence" value="ECO:0007669"/>
    <property type="project" value="UniProtKB-SubCell"/>
</dbReference>
<name>A0A5N6RVG5_9ROSI</name>
<evidence type="ECO:0000256" key="6">
    <source>
        <dbReference type="SAM" id="Phobius"/>
    </source>
</evidence>
<evidence type="ECO:0000313" key="8">
    <source>
        <dbReference type="Proteomes" id="UP000327013"/>
    </source>
</evidence>
<dbReference type="Pfam" id="PF02485">
    <property type="entry name" value="Branch"/>
    <property type="match status" value="1"/>
</dbReference>
<keyword evidence="4 6" id="KW-0472">Membrane</keyword>
<evidence type="ECO:0000256" key="1">
    <source>
        <dbReference type="ARBA" id="ARBA00004606"/>
    </source>
</evidence>
<organism evidence="7 8">
    <name type="scientific">Carpinus fangiana</name>
    <dbReference type="NCBI Taxonomy" id="176857"/>
    <lineage>
        <taxon>Eukaryota</taxon>
        <taxon>Viridiplantae</taxon>
        <taxon>Streptophyta</taxon>
        <taxon>Embryophyta</taxon>
        <taxon>Tracheophyta</taxon>
        <taxon>Spermatophyta</taxon>
        <taxon>Magnoliopsida</taxon>
        <taxon>eudicotyledons</taxon>
        <taxon>Gunneridae</taxon>
        <taxon>Pentapetalae</taxon>
        <taxon>rosids</taxon>
        <taxon>fabids</taxon>
        <taxon>Fagales</taxon>
        <taxon>Betulaceae</taxon>
        <taxon>Carpinus</taxon>
    </lineage>
</organism>
<keyword evidence="6" id="KW-1133">Transmembrane helix</keyword>
<dbReference type="Proteomes" id="UP000327013">
    <property type="component" value="Chromosome 8"/>
</dbReference>
<dbReference type="OrthoDB" id="191334at2759"/>
<dbReference type="InterPro" id="IPR044174">
    <property type="entry name" value="BC10-like"/>
</dbReference>
<keyword evidence="8" id="KW-1185">Reference proteome</keyword>
<evidence type="ECO:0000256" key="3">
    <source>
        <dbReference type="ARBA" id="ARBA00022679"/>
    </source>
</evidence>
<protein>
    <submittedName>
        <fullName evidence="7">Uncharacterized protein</fullName>
    </submittedName>
</protein>
<keyword evidence="6" id="KW-0812">Transmembrane</keyword>
<dbReference type="EMBL" id="CM017328">
    <property type="protein sequence ID" value="KAE8124904.1"/>
    <property type="molecule type" value="Genomic_DNA"/>
</dbReference>
<dbReference type="GO" id="GO:0016757">
    <property type="term" value="F:glycosyltransferase activity"/>
    <property type="evidence" value="ECO:0007669"/>
    <property type="project" value="UniProtKB-KW"/>
</dbReference>
<reference evidence="7 8" key="1">
    <citation type="submission" date="2019-06" db="EMBL/GenBank/DDBJ databases">
        <title>A chromosomal-level reference genome of Carpinus fangiana (Coryloideae, Betulaceae).</title>
        <authorList>
            <person name="Yang X."/>
            <person name="Wang Z."/>
            <person name="Zhang L."/>
            <person name="Hao G."/>
            <person name="Liu J."/>
            <person name="Yang Y."/>
        </authorList>
    </citation>
    <scope>NUCLEOTIDE SEQUENCE [LARGE SCALE GENOMIC DNA]</scope>
    <source>
        <strain evidence="7">Cfa_2016G</strain>
        <tissue evidence="7">Leaf</tissue>
    </source>
</reference>
<keyword evidence="2" id="KW-0328">Glycosyltransferase</keyword>
<evidence type="ECO:0000313" key="7">
    <source>
        <dbReference type="EMBL" id="KAE8124904.1"/>
    </source>
</evidence>
<keyword evidence="3" id="KW-0808">Transferase</keyword>
<evidence type="ECO:0000256" key="5">
    <source>
        <dbReference type="ARBA" id="ARBA00023180"/>
    </source>
</evidence>
<dbReference type="PANTHER" id="PTHR31042:SF131">
    <property type="entry name" value="CORE-2_I-BRANCHING BETA-1,6-N-ACETYLGLUCOSAMINYLTRANSFERASE FAMILY PROTEIN"/>
    <property type="match status" value="1"/>
</dbReference>
<evidence type="ECO:0000256" key="2">
    <source>
        <dbReference type="ARBA" id="ARBA00022676"/>
    </source>
</evidence>
<comment type="subcellular location">
    <subcellularLocation>
        <location evidence="1">Membrane</location>
        <topology evidence="1">Single-pass type II membrane protein</topology>
    </subcellularLocation>
</comment>
<keyword evidence="5" id="KW-0325">Glycoprotein</keyword>
<sequence>MKNYKLQQGSPPPNIKLLSAQMQLQNLVFYFLLFCSGLALGLTLSFYLRDFSFNLQLNQLFDLPATAPPELSPLPLPLQMTNTNLTRVGSPPPPPHSPPLQITKNNLSRVGLKQYLKPPSAMHDMKDEELLWRASMAPRIREFPLNRTPKVAFMFLTKGPLPLAPLWELFFKGHEGLYTIYVHPNPSFNGTVPEDSVFHGRRIPSKVVRWGEFNMVEAERRLLANALLDWSNQRFVLLSESCIPLFNFSTIYNYLMGSKKAFVEAYDLPGPVGQGRYNPKMRPTIKLEQWRKGSQWFEMDRELAIEVVSDKTYFPSFGRYCVPSCYADEHYLPTFVSVRFWRRNSNRTLTWVDWSKGGPHPSRFLRTDVTIDFLKMLRHGSRCEYNGKSTNICYLFARKFTLHALDRLLRFAPKLMQFN</sequence>